<evidence type="ECO:0000313" key="2">
    <source>
        <dbReference type="EMBL" id="HIR51720.1"/>
    </source>
</evidence>
<keyword evidence="1" id="KW-0812">Transmembrane</keyword>
<dbReference type="Proteomes" id="UP000824239">
    <property type="component" value="Unassembled WGS sequence"/>
</dbReference>
<dbReference type="Pfam" id="PF05437">
    <property type="entry name" value="AzlD"/>
    <property type="match status" value="1"/>
</dbReference>
<name>A0A9D1DJH1_9FIRM</name>
<protein>
    <submittedName>
        <fullName evidence="2">AzlD domain-containing protein</fullName>
    </submittedName>
</protein>
<feature type="transmembrane region" description="Helical" evidence="1">
    <location>
        <begin position="63"/>
        <end position="96"/>
    </location>
</feature>
<comment type="caution">
    <text evidence="2">The sequence shown here is derived from an EMBL/GenBank/DDBJ whole genome shotgun (WGS) entry which is preliminary data.</text>
</comment>
<accession>A0A9D1DJH1</accession>
<feature type="transmembrane region" description="Helical" evidence="1">
    <location>
        <begin position="6"/>
        <end position="27"/>
    </location>
</feature>
<proteinExistence type="predicted"/>
<evidence type="ECO:0000313" key="3">
    <source>
        <dbReference type="Proteomes" id="UP000824239"/>
    </source>
</evidence>
<dbReference type="EMBL" id="DVHE01000084">
    <property type="protein sequence ID" value="HIR51720.1"/>
    <property type="molecule type" value="Genomic_DNA"/>
</dbReference>
<sequence>MLHNAYLYIFTMAAVTFLIRVLPLTLIRKPIRSRLVRSFLYYVPYVTLAVMTFPAILSATQSWISGLVALAVGLALAWLGAGLFPVALSCCGAVLLVELFLR</sequence>
<keyword evidence="1" id="KW-0472">Membrane</keyword>
<gene>
    <name evidence="2" type="ORF">IAA53_10695</name>
</gene>
<dbReference type="InterPro" id="IPR008407">
    <property type="entry name" value="Brnchd-chn_aa_trnsp_AzlD"/>
</dbReference>
<feature type="transmembrane region" description="Helical" evidence="1">
    <location>
        <begin position="39"/>
        <end position="57"/>
    </location>
</feature>
<dbReference type="AlphaFoldDB" id="A0A9D1DJH1"/>
<reference evidence="2" key="1">
    <citation type="submission" date="2020-10" db="EMBL/GenBank/DDBJ databases">
        <authorList>
            <person name="Gilroy R."/>
        </authorList>
    </citation>
    <scope>NUCLEOTIDE SEQUENCE</scope>
    <source>
        <strain evidence="2">ChiBcec15-4380</strain>
    </source>
</reference>
<organism evidence="2 3">
    <name type="scientific">Candidatus Avoscillospira avicola</name>
    <dbReference type="NCBI Taxonomy" id="2840706"/>
    <lineage>
        <taxon>Bacteria</taxon>
        <taxon>Bacillati</taxon>
        <taxon>Bacillota</taxon>
        <taxon>Clostridia</taxon>
        <taxon>Eubacteriales</taxon>
        <taxon>Oscillospiraceae</taxon>
        <taxon>Oscillospiraceae incertae sedis</taxon>
        <taxon>Candidatus Avoscillospira</taxon>
    </lineage>
</organism>
<reference evidence="2" key="2">
    <citation type="journal article" date="2021" name="PeerJ">
        <title>Extensive microbial diversity within the chicken gut microbiome revealed by metagenomics and culture.</title>
        <authorList>
            <person name="Gilroy R."/>
            <person name="Ravi A."/>
            <person name="Getino M."/>
            <person name="Pursley I."/>
            <person name="Horton D.L."/>
            <person name="Alikhan N.F."/>
            <person name="Baker D."/>
            <person name="Gharbi K."/>
            <person name="Hall N."/>
            <person name="Watson M."/>
            <person name="Adriaenssens E.M."/>
            <person name="Foster-Nyarko E."/>
            <person name="Jarju S."/>
            <person name="Secka A."/>
            <person name="Antonio M."/>
            <person name="Oren A."/>
            <person name="Chaudhuri R.R."/>
            <person name="La Ragione R."/>
            <person name="Hildebrand F."/>
            <person name="Pallen M.J."/>
        </authorList>
    </citation>
    <scope>NUCLEOTIDE SEQUENCE</scope>
    <source>
        <strain evidence="2">ChiBcec15-4380</strain>
    </source>
</reference>
<evidence type="ECO:0000256" key="1">
    <source>
        <dbReference type="SAM" id="Phobius"/>
    </source>
</evidence>
<keyword evidence="1" id="KW-1133">Transmembrane helix</keyword>